<feature type="binding site" evidence="7">
    <location>
        <begin position="10"/>
        <end position="12"/>
    </location>
    <ligand>
        <name>4-CDP-2-C-methyl-D-erythritol 2-phosphate</name>
        <dbReference type="ChEBI" id="CHEBI:57919"/>
    </ligand>
</feature>
<dbReference type="InterPro" id="IPR020555">
    <property type="entry name" value="MECDP_synthase_CS"/>
</dbReference>
<dbReference type="PANTHER" id="PTHR43181:SF1">
    <property type="entry name" value="2-C-METHYL-D-ERYTHRITOL 2,4-CYCLODIPHOSPHATE SYNTHASE, CHLOROPLASTIC"/>
    <property type="match status" value="1"/>
</dbReference>
<dbReference type="Gene3D" id="3.30.1330.50">
    <property type="entry name" value="2-C-methyl-D-erythritol 2,4-cyclodiphosphate synthase"/>
    <property type="match status" value="1"/>
</dbReference>
<feature type="binding site" evidence="7">
    <location>
        <position position="144"/>
    </location>
    <ligand>
        <name>4-CDP-2-C-methyl-D-erythritol 2-phosphate</name>
        <dbReference type="ChEBI" id="CHEBI:57919"/>
    </ligand>
</feature>
<dbReference type="Pfam" id="PF02542">
    <property type="entry name" value="YgbB"/>
    <property type="match status" value="1"/>
</dbReference>
<feature type="binding site" evidence="7">
    <location>
        <begin position="63"/>
        <end position="67"/>
    </location>
    <ligand>
        <name>4-CDP-2-C-methyl-D-erythritol 2-phosphate</name>
        <dbReference type="ChEBI" id="CHEBI:57919"/>
    </ligand>
</feature>
<dbReference type="InterPro" id="IPR003526">
    <property type="entry name" value="MECDP_synthase"/>
</dbReference>
<comment type="similarity">
    <text evidence="7 8">Belongs to the IspF family.</text>
</comment>
<feature type="binding site" evidence="7">
    <location>
        <position position="141"/>
    </location>
    <ligand>
        <name>4-CDP-2-C-methyl-D-erythritol 2-phosphate</name>
        <dbReference type="ChEBI" id="CHEBI:57919"/>
    </ligand>
</feature>
<feature type="binding site" evidence="7">
    <location>
        <position position="12"/>
    </location>
    <ligand>
        <name>a divalent metal cation</name>
        <dbReference type="ChEBI" id="CHEBI:60240"/>
    </ligand>
</feature>
<keyword evidence="11" id="KW-1185">Reference proteome</keyword>
<feature type="binding site" evidence="7">
    <location>
        <position position="44"/>
    </location>
    <ligand>
        <name>a divalent metal cation</name>
        <dbReference type="ChEBI" id="CHEBI:60240"/>
    </ligand>
</feature>
<evidence type="ECO:0000313" key="11">
    <source>
        <dbReference type="Proteomes" id="UP001204798"/>
    </source>
</evidence>
<dbReference type="InterPro" id="IPR036571">
    <property type="entry name" value="MECDP_synthase_sf"/>
</dbReference>
<accession>A0ABT2ESU4</accession>
<feature type="site" description="Transition state stabilizer" evidence="7">
    <location>
        <position position="135"/>
    </location>
</feature>
<dbReference type="NCBIfam" id="TIGR00151">
    <property type="entry name" value="ispF"/>
    <property type="match status" value="1"/>
</dbReference>
<reference evidence="10 11" key="1">
    <citation type="submission" date="2022-08" db="EMBL/GenBank/DDBJ databases">
        <title>Bacterial and archaeal communities from various locations to study Microbial Dark Matter (Phase II).</title>
        <authorList>
            <person name="Stepanauskas R."/>
        </authorList>
    </citation>
    <scope>NUCLEOTIDE SEQUENCE [LARGE SCALE GENOMIC DNA]</scope>
    <source>
        <strain evidence="10 11">PD1</strain>
    </source>
</reference>
<feature type="binding site" evidence="7">
    <location>
        <begin position="134"/>
        <end position="137"/>
    </location>
    <ligand>
        <name>4-CDP-2-C-methyl-D-erythritol 2-phosphate</name>
        <dbReference type="ChEBI" id="CHEBI:57919"/>
    </ligand>
</feature>
<protein>
    <recommendedName>
        <fullName evidence="3 7">2-C-methyl-D-erythritol 2,4-cyclodiphosphate synthase</fullName>
        <shortName evidence="7">MECDP-synthase</shortName>
        <shortName evidence="7">MECPP-synthase</shortName>
        <shortName evidence="7">MECPS</shortName>
        <ecNumber evidence="3 7">4.6.1.12</ecNumber>
    </recommendedName>
</protein>
<comment type="function">
    <text evidence="7">Involved in the biosynthesis of isopentenyl diphosphate (IPP) and dimethylallyl diphosphate (DMAPP), two major building blocks of isoprenoid compounds. Catalyzes the conversion of 4-diphosphocytidyl-2-C-methyl-D-erythritol 2-phosphate (CDP-ME2P) to 2-C-methyl-D-erythritol 2,4-cyclodiphosphate (ME-CPP) with a corresponding release of cytidine 5-monophosphate (CMP).</text>
</comment>
<evidence type="ECO:0000256" key="3">
    <source>
        <dbReference type="ARBA" id="ARBA00012579"/>
    </source>
</evidence>
<dbReference type="RefSeq" id="WP_259096992.1">
    <property type="nucleotide sequence ID" value="NZ_CP130454.1"/>
</dbReference>
<feature type="binding site" evidence="7">
    <location>
        <begin position="58"/>
        <end position="60"/>
    </location>
    <ligand>
        <name>4-CDP-2-C-methyl-D-erythritol 2-phosphate</name>
        <dbReference type="ChEBI" id="CHEBI:57919"/>
    </ligand>
</feature>
<comment type="caution">
    <text evidence="10">The sequence shown here is derived from an EMBL/GenBank/DDBJ whole genome shotgun (WGS) entry which is preliminary data.</text>
</comment>
<evidence type="ECO:0000256" key="7">
    <source>
        <dbReference type="HAMAP-Rule" id="MF_00107"/>
    </source>
</evidence>
<evidence type="ECO:0000259" key="9">
    <source>
        <dbReference type="Pfam" id="PF02542"/>
    </source>
</evidence>
<gene>
    <name evidence="7" type="primary">ispF</name>
    <name evidence="10" type="ORF">M2350_002395</name>
</gene>
<comment type="cofactor">
    <cofactor evidence="7">
        <name>a divalent metal cation</name>
        <dbReference type="ChEBI" id="CHEBI:60240"/>
    </cofactor>
    <text evidence="7">Binds 1 divalent metal cation per subunit.</text>
</comment>
<organism evidence="10 11">
    <name type="scientific">Candidatus Fervidibacter sacchari</name>
    <dbReference type="NCBI Taxonomy" id="1448929"/>
    <lineage>
        <taxon>Bacteria</taxon>
        <taxon>Candidatus Fervidibacterota</taxon>
        <taxon>Candidatus Fervidibacter</taxon>
    </lineage>
</organism>
<dbReference type="PROSITE" id="PS01350">
    <property type="entry name" value="ISPF"/>
    <property type="match status" value="1"/>
</dbReference>
<evidence type="ECO:0000256" key="2">
    <source>
        <dbReference type="ARBA" id="ARBA00004709"/>
    </source>
</evidence>
<dbReference type="EC" id="4.6.1.12" evidence="3 7"/>
<feature type="domain" description="2-C-methyl-D-erythritol 2,4-cyclodiphosphate synthase" evidence="9">
    <location>
        <begin position="3"/>
        <end position="156"/>
    </location>
</feature>
<sequence>MEFRVGVGFDAHRFAPNRTLRLCGITIPHELGLIGHSDADVALHALCDALLGALALGDIGQHFPDTDPRYKDADSSTFLKAVMALVKEEGWQVNNVDITIIAQAPKLAPYRDAMRKRIAELLEIETDLVSVKATTTDQMGFVGRREGIAAIAVVSLTRSKVGEKR</sequence>
<feature type="binding site" evidence="7">
    <location>
        <begin position="36"/>
        <end position="37"/>
    </location>
    <ligand>
        <name>4-CDP-2-C-methyl-D-erythritol 2-phosphate</name>
        <dbReference type="ChEBI" id="CHEBI:57919"/>
    </ligand>
</feature>
<comment type="catalytic activity">
    <reaction evidence="1 7 8">
        <text>4-CDP-2-C-methyl-D-erythritol 2-phosphate = 2-C-methyl-D-erythritol 2,4-cyclic diphosphate + CMP</text>
        <dbReference type="Rhea" id="RHEA:23864"/>
        <dbReference type="ChEBI" id="CHEBI:57919"/>
        <dbReference type="ChEBI" id="CHEBI:58483"/>
        <dbReference type="ChEBI" id="CHEBI:60377"/>
        <dbReference type="EC" id="4.6.1.12"/>
    </reaction>
</comment>
<comment type="pathway">
    <text evidence="2 7">Isoprenoid biosynthesis; isopentenyl diphosphate biosynthesis via DXP pathway; isopentenyl diphosphate from 1-deoxy-D-xylulose 5-phosphate: step 4/6.</text>
</comment>
<dbReference type="Proteomes" id="UP001204798">
    <property type="component" value="Unassembled WGS sequence"/>
</dbReference>
<feature type="site" description="Transition state stabilizer" evidence="7">
    <location>
        <position position="36"/>
    </location>
</feature>
<dbReference type="CDD" id="cd00554">
    <property type="entry name" value="MECDP_synthase"/>
    <property type="match status" value="1"/>
</dbReference>
<evidence type="ECO:0000256" key="5">
    <source>
        <dbReference type="ARBA" id="ARBA00023229"/>
    </source>
</evidence>
<comment type="subunit">
    <text evidence="7">Homotrimer.</text>
</comment>
<dbReference type="HAMAP" id="MF_00107">
    <property type="entry name" value="IspF"/>
    <property type="match status" value="1"/>
</dbReference>
<evidence type="ECO:0000256" key="8">
    <source>
        <dbReference type="RuleBase" id="RU004395"/>
    </source>
</evidence>
<feature type="binding site" evidence="7">
    <location>
        <position position="10"/>
    </location>
    <ligand>
        <name>a divalent metal cation</name>
        <dbReference type="ChEBI" id="CHEBI:60240"/>
    </ligand>
</feature>
<name>A0ABT2ESU4_9BACT</name>
<evidence type="ECO:0000256" key="1">
    <source>
        <dbReference type="ARBA" id="ARBA00000200"/>
    </source>
</evidence>
<evidence type="ECO:0000313" key="10">
    <source>
        <dbReference type="EMBL" id="MCS3919978.1"/>
    </source>
</evidence>
<dbReference type="EMBL" id="JANUCP010000004">
    <property type="protein sequence ID" value="MCS3919978.1"/>
    <property type="molecule type" value="Genomic_DNA"/>
</dbReference>
<dbReference type="SUPFAM" id="SSF69765">
    <property type="entry name" value="IpsF-like"/>
    <property type="match status" value="1"/>
</dbReference>
<evidence type="ECO:0000256" key="6">
    <source>
        <dbReference type="ARBA" id="ARBA00023239"/>
    </source>
</evidence>
<comment type="caution">
    <text evidence="7">Lacks conserved residue(s) required for the propagation of feature annotation.</text>
</comment>
<keyword evidence="5 7" id="KW-0414">Isoprene biosynthesis</keyword>
<evidence type="ECO:0000256" key="4">
    <source>
        <dbReference type="ARBA" id="ARBA00022723"/>
    </source>
</evidence>
<proteinExistence type="inferred from homology"/>
<keyword evidence="6 7" id="KW-0456">Lyase</keyword>
<keyword evidence="4 7" id="KW-0479">Metal-binding</keyword>
<dbReference type="PANTHER" id="PTHR43181">
    <property type="entry name" value="2-C-METHYL-D-ERYTHRITOL 2,4-CYCLODIPHOSPHATE SYNTHASE, CHLOROPLASTIC"/>
    <property type="match status" value="1"/>
</dbReference>